<gene>
    <name evidence="2" type="ORF">CSAL01_00125</name>
</gene>
<dbReference type="EMBL" id="JFFI01002290">
    <property type="protein sequence ID" value="KXH38249.1"/>
    <property type="molecule type" value="Genomic_DNA"/>
</dbReference>
<protein>
    <submittedName>
        <fullName evidence="2">Uncharacterized protein</fullName>
    </submittedName>
</protein>
<reference evidence="2 3" key="1">
    <citation type="submission" date="2014-02" db="EMBL/GenBank/DDBJ databases">
        <title>The genome sequence of Colletotrichum salicis CBS 607.94.</title>
        <authorList>
            <person name="Baroncelli R."/>
            <person name="Thon M.R."/>
        </authorList>
    </citation>
    <scope>NUCLEOTIDE SEQUENCE [LARGE SCALE GENOMIC DNA]</scope>
    <source>
        <strain evidence="2 3">CBS 607.94</strain>
    </source>
</reference>
<evidence type="ECO:0000313" key="2">
    <source>
        <dbReference type="EMBL" id="KXH38249.1"/>
    </source>
</evidence>
<dbReference type="Proteomes" id="UP000070121">
    <property type="component" value="Unassembled WGS sequence"/>
</dbReference>
<proteinExistence type="predicted"/>
<name>A0A135SQQ4_9PEZI</name>
<evidence type="ECO:0000313" key="3">
    <source>
        <dbReference type="Proteomes" id="UP000070121"/>
    </source>
</evidence>
<evidence type="ECO:0000256" key="1">
    <source>
        <dbReference type="SAM" id="MobiDB-lite"/>
    </source>
</evidence>
<feature type="compositionally biased region" description="Basic and acidic residues" evidence="1">
    <location>
        <begin position="7"/>
        <end position="20"/>
    </location>
</feature>
<comment type="caution">
    <text evidence="2">The sequence shown here is derived from an EMBL/GenBank/DDBJ whole genome shotgun (WGS) entry which is preliminary data.</text>
</comment>
<sequence>MVSDRSQTSEHPDWLHDEQKFSKPATEARLSVKNRRIHHFVLKLKAFQCFSWDLGYLGQQAVCPNPLSDAVTESSVPSSLSAPAEHSRDQATVWMKGSWRAKVA</sequence>
<dbReference type="AlphaFoldDB" id="A0A135SQQ4"/>
<organism evidence="2 3">
    <name type="scientific">Colletotrichum salicis</name>
    <dbReference type="NCBI Taxonomy" id="1209931"/>
    <lineage>
        <taxon>Eukaryota</taxon>
        <taxon>Fungi</taxon>
        <taxon>Dikarya</taxon>
        <taxon>Ascomycota</taxon>
        <taxon>Pezizomycotina</taxon>
        <taxon>Sordariomycetes</taxon>
        <taxon>Hypocreomycetidae</taxon>
        <taxon>Glomerellales</taxon>
        <taxon>Glomerellaceae</taxon>
        <taxon>Colletotrichum</taxon>
        <taxon>Colletotrichum acutatum species complex</taxon>
    </lineage>
</organism>
<keyword evidence="3" id="KW-1185">Reference proteome</keyword>
<accession>A0A135SQQ4</accession>
<feature type="region of interest" description="Disordered" evidence="1">
    <location>
        <begin position="1"/>
        <end position="20"/>
    </location>
</feature>